<organism evidence="2 3">
    <name type="scientific">Riemerella columbipharyngis</name>
    <dbReference type="NCBI Taxonomy" id="1071918"/>
    <lineage>
        <taxon>Bacteria</taxon>
        <taxon>Pseudomonadati</taxon>
        <taxon>Bacteroidota</taxon>
        <taxon>Flavobacteriia</taxon>
        <taxon>Flavobacteriales</taxon>
        <taxon>Weeksellaceae</taxon>
        <taxon>Riemerella</taxon>
    </lineage>
</organism>
<feature type="transmembrane region" description="Helical" evidence="1">
    <location>
        <begin position="382"/>
        <end position="401"/>
    </location>
</feature>
<feature type="transmembrane region" description="Helical" evidence="1">
    <location>
        <begin position="238"/>
        <end position="260"/>
    </location>
</feature>
<dbReference type="OrthoDB" id="2827525at2"/>
<evidence type="ECO:0000313" key="2">
    <source>
        <dbReference type="EMBL" id="SDE34811.1"/>
    </source>
</evidence>
<proteinExistence type="predicted"/>
<feature type="transmembrane region" description="Helical" evidence="1">
    <location>
        <begin position="80"/>
        <end position="99"/>
    </location>
</feature>
<protein>
    <recommendedName>
        <fullName evidence="4">NnrS protein</fullName>
    </recommendedName>
</protein>
<dbReference type="EMBL" id="FNAS01000007">
    <property type="protein sequence ID" value="SDE34811.1"/>
    <property type="molecule type" value="Genomic_DNA"/>
</dbReference>
<reference evidence="2 3" key="1">
    <citation type="submission" date="2016-10" db="EMBL/GenBank/DDBJ databases">
        <authorList>
            <person name="de Groot N.N."/>
        </authorList>
    </citation>
    <scope>NUCLEOTIDE SEQUENCE [LARGE SCALE GENOMIC DNA]</scope>
    <source>
        <strain evidence="2 3">DSM 24015</strain>
    </source>
</reference>
<feature type="transmembrane region" description="Helical" evidence="1">
    <location>
        <begin position="272"/>
        <end position="293"/>
    </location>
</feature>
<evidence type="ECO:0008006" key="4">
    <source>
        <dbReference type="Google" id="ProtNLM"/>
    </source>
</evidence>
<keyword evidence="1" id="KW-0472">Membrane</keyword>
<feature type="transmembrane region" description="Helical" evidence="1">
    <location>
        <begin position="180"/>
        <end position="199"/>
    </location>
</feature>
<dbReference type="STRING" id="1071918.SAMN05421544_10766"/>
<sequence length="408" mass="45939">MLKISLRQGLKIALLNFLIVSILGAVMRYKIVFSLPFLDQKHLQEAHSHFAFYGWVTTAVYFFMVYIIRSYLTPLQIKQYHALIILNLIGSYGMLGTFIYGGYYWGSIVCSAVSLLAGIAILILFSRDYTKINTPSKLWFLGGLAFAGLSALGGGGLVYMKATGGIVQNWYLAATYFYLHFQYNGFFVLSCMGLFFNWLHQCGIGIENRISKRIFWLIFSATVLNYGLSLTWMNASGWIVVLSAMGIVLQMAGFIGLVVIVRRYWEDYSKSWSKLVKSIFLIIILAFSLKVILQQLSIIPQISHWVFGFRTIVIAYLHLVLLVVVSSFLLLNILLLELFETGRAFRIGLISYLVLILINEAVLAQIGILSLFGIYWSASPLVLWWVSIGIVAAIALLVYGLKTKKRAG</sequence>
<keyword evidence="1" id="KW-0812">Transmembrane</keyword>
<keyword evidence="1" id="KW-1133">Transmembrane helix</keyword>
<evidence type="ECO:0000313" key="3">
    <source>
        <dbReference type="Proteomes" id="UP000198517"/>
    </source>
</evidence>
<dbReference type="Proteomes" id="UP000198517">
    <property type="component" value="Unassembled WGS sequence"/>
</dbReference>
<accession>A0A1G7C665</accession>
<feature type="transmembrane region" description="Helical" evidence="1">
    <location>
        <begin position="12"/>
        <end position="30"/>
    </location>
</feature>
<feature type="transmembrane region" description="Helical" evidence="1">
    <location>
        <begin position="138"/>
        <end position="160"/>
    </location>
</feature>
<feature type="transmembrane region" description="Helical" evidence="1">
    <location>
        <begin position="347"/>
        <end position="376"/>
    </location>
</feature>
<gene>
    <name evidence="2" type="ORF">SAMN05421544_10766</name>
</gene>
<feature type="transmembrane region" description="Helical" evidence="1">
    <location>
        <begin position="214"/>
        <end position="232"/>
    </location>
</feature>
<dbReference type="AlphaFoldDB" id="A0A1G7C665"/>
<feature type="transmembrane region" description="Helical" evidence="1">
    <location>
        <begin position="50"/>
        <end position="68"/>
    </location>
</feature>
<evidence type="ECO:0000256" key="1">
    <source>
        <dbReference type="SAM" id="Phobius"/>
    </source>
</evidence>
<name>A0A1G7C665_9FLAO</name>
<keyword evidence="3" id="KW-1185">Reference proteome</keyword>
<dbReference type="RefSeq" id="WP_092736457.1">
    <property type="nucleotide sequence ID" value="NZ_FNAS01000007.1"/>
</dbReference>
<feature type="transmembrane region" description="Helical" evidence="1">
    <location>
        <begin position="313"/>
        <end position="335"/>
    </location>
</feature>
<feature type="transmembrane region" description="Helical" evidence="1">
    <location>
        <begin position="105"/>
        <end position="126"/>
    </location>
</feature>